<organism evidence="3">
    <name type="scientific">Desulfofervidus auxilii</name>
    <dbReference type="NCBI Taxonomy" id="1621989"/>
    <lineage>
        <taxon>Bacteria</taxon>
        <taxon>Pseudomonadati</taxon>
        <taxon>Thermodesulfobacteriota</taxon>
        <taxon>Candidatus Desulfofervidia</taxon>
        <taxon>Candidatus Desulfofervidales</taxon>
        <taxon>Candidatus Desulfofervidaceae</taxon>
        <taxon>Candidatus Desulfofervidus</taxon>
    </lineage>
</organism>
<dbReference type="CDD" id="cd03789">
    <property type="entry name" value="GT9_LPS_heptosyltransferase"/>
    <property type="match status" value="1"/>
</dbReference>
<accession>A0A7C0Y8Z1</accession>
<evidence type="ECO:0000256" key="2">
    <source>
        <dbReference type="ARBA" id="ARBA00022679"/>
    </source>
</evidence>
<dbReference type="GO" id="GO:0008713">
    <property type="term" value="F:ADP-heptose-lipopolysaccharide heptosyltransferase activity"/>
    <property type="evidence" value="ECO:0007669"/>
    <property type="project" value="TreeGrafter"/>
</dbReference>
<protein>
    <submittedName>
        <fullName evidence="3">Glycosyltransferase family 9 protein</fullName>
    </submittedName>
</protein>
<sequence length="347" mass="40030">MQDLLKNTKKLLLMKLRYIGDSIWMLPVINNLKWNYPHLKLSVLVNEGTEDFFYLNPLVDEVLTFPRKKVKSRFGFLRFLKFIKKIRKKNFDTVIDLTDADRPALISFLSGAKIRISYDNEHKPRRFLYTHKVNAKINKKHMVEYHLDLLKELGIKIHDTSIKIQIPDHILNNLYQRFPQLHNTKRKLLIHPGARNPLRQWGTKNFAKVISAVKDKYDIILIAAPNETHLIKDIISQINFKPLIATTELNLIEFAGICKICDLYLGNDTGPLHIAAAVGTFVIGIFGPTFSHLAGPWTERKIIFEAPADLKCRGCYQEFCLNQEYKACLKTISPKVIISAILNLTIK</sequence>
<dbReference type="AlphaFoldDB" id="A0A7C0Y8Z1"/>
<dbReference type="SUPFAM" id="SSF53756">
    <property type="entry name" value="UDP-Glycosyltransferase/glycogen phosphorylase"/>
    <property type="match status" value="1"/>
</dbReference>
<dbReference type="EMBL" id="DRBS01000146">
    <property type="protein sequence ID" value="HDD43971.1"/>
    <property type="molecule type" value="Genomic_DNA"/>
</dbReference>
<evidence type="ECO:0000256" key="1">
    <source>
        <dbReference type="ARBA" id="ARBA00022676"/>
    </source>
</evidence>
<dbReference type="GO" id="GO:0005829">
    <property type="term" value="C:cytosol"/>
    <property type="evidence" value="ECO:0007669"/>
    <property type="project" value="TreeGrafter"/>
</dbReference>
<dbReference type="Pfam" id="PF01075">
    <property type="entry name" value="Glyco_transf_9"/>
    <property type="match status" value="1"/>
</dbReference>
<reference evidence="3" key="1">
    <citation type="journal article" date="2020" name="mSystems">
        <title>Genome- and Community-Level Interaction Insights into Carbon Utilization and Element Cycling Functions of Hydrothermarchaeota in Hydrothermal Sediment.</title>
        <authorList>
            <person name="Zhou Z."/>
            <person name="Liu Y."/>
            <person name="Xu W."/>
            <person name="Pan J."/>
            <person name="Luo Z.H."/>
            <person name="Li M."/>
        </authorList>
    </citation>
    <scope>NUCLEOTIDE SEQUENCE [LARGE SCALE GENOMIC DNA]</scope>
    <source>
        <strain evidence="3">HyVt-233</strain>
    </source>
</reference>
<keyword evidence="2" id="KW-0808">Transferase</keyword>
<dbReference type="Gene3D" id="3.40.50.2000">
    <property type="entry name" value="Glycogen Phosphorylase B"/>
    <property type="match status" value="2"/>
</dbReference>
<dbReference type="InterPro" id="IPR002201">
    <property type="entry name" value="Glyco_trans_9"/>
</dbReference>
<comment type="caution">
    <text evidence="3">The sequence shown here is derived from an EMBL/GenBank/DDBJ whole genome shotgun (WGS) entry which is preliminary data.</text>
</comment>
<dbReference type="GO" id="GO:0009244">
    <property type="term" value="P:lipopolysaccharide core region biosynthetic process"/>
    <property type="evidence" value="ECO:0007669"/>
    <property type="project" value="TreeGrafter"/>
</dbReference>
<keyword evidence="1" id="KW-0328">Glycosyltransferase</keyword>
<proteinExistence type="predicted"/>
<dbReference type="PANTHER" id="PTHR30160">
    <property type="entry name" value="TETRAACYLDISACCHARIDE 4'-KINASE-RELATED"/>
    <property type="match status" value="1"/>
</dbReference>
<dbReference type="Proteomes" id="UP000886289">
    <property type="component" value="Unassembled WGS sequence"/>
</dbReference>
<dbReference type="InterPro" id="IPR051199">
    <property type="entry name" value="LPS_LOS_Heptosyltrfase"/>
</dbReference>
<dbReference type="PANTHER" id="PTHR30160:SF1">
    <property type="entry name" value="LIPOPOLYSACCHARIDE 1,2-N-ACETYLGLUCOSAMINETRANSFERASE-RELATED"/>
    <property type="match status" value="1"/>
</dbReference>
<gene>
    <name evidence="3" type="ORF">ENG63_03815</name>
</gene>
<name>A0A7C0Y8Z1_DESA2</name>
<evidence type="ECO:0000313" key="3">
    <source>
        <dbReference type="EMBL" id="HDD43971.1"/>
    </source>
</evidence>